<dbReference type="InterPro" id="IPR018866">
    <property type="entry name" value="Znf-4CXXC_R1"/>
</dbReference>
<evidence type="ECO:0000256" key="3">
    <source>
        <dbReference type="ARBA" id="ARBA00022723"/>
    </source>
</evidence>
<dbReference type="GO" id="GO:0006357">
    <property type="term" value="P:regulation of transcription by RNA polymerase II"/>
    <property type="evidence" value="ECO:0007669"/>
    <property type="project" value="TreeGrafter"/>
</dbReference>
<sequence length="931" mass="106195">MNRARKGGAVSRVEEDIPDELRCKRSDGKQWRCNARAMENKTLCEKHYNQAKKRAAGSTGNTSPKKKGKIKDVASPEVLHLNKMTGDARNRAPNRATADRPSKAYAPGQFSGGSDVHASYKHLDYRTTGDYRQANDYKAHKDLYSGRQCLLNGSPIGFDERSRPLVSPLRDSYFKDELALVDEGMYQQSDICHQCQMSDRNGLISCLQCGKKSYCLQCISKWYPPMDEEDVRQSCPHCRGFCNCKACVLLDEGVSMFAEMKLLNGADKVKYLKYMLTFIQPLLQEFHDEQSEEMYLEMNLTGDESLKAERTKVMKDERLYCDNCNTQILDFYRSCPSCGYDLCLRCCYELRQGQQPGGESANSADQPCVARLKRSLRGHDCRLPVWCVNFDSNIPCPPSERGGCGSSSLILKRLLKSNWIAKLLDEVNHIIPLGEKKSVLSDVWCSCRLDSDTDSNFNNFDKHLRMASHRADNNDNYIYCPTSQHAQKEGIEHFQSHWFRGEPVIVRGIFQEAQGLKWEPLVLWRAFRDSTRSKSMAVLDCLDWCLVEVSVSRFFKGYLKGLMHKTRWPELLKLKDPLPSSLIEEKLPRLGFQLMRALPFYEYTNARHGVLNLASKVPDDCLRPDYGPKTSIAYGLKEELGKGDSVTKLHYDMSDTVTVLVHSTEIKLPAWQASRLDKFKAEYKKALAAESMQPGDLPAKLLKERIVPLSASGLTNMKNELKEEAVKIGLTESIYGPQDSQTVLKEEFLGESCTENDKENREPWKSQVGGMKELDVYGGVLWDVFRRQDVPRLVAYLSRHLQDFRYGNGDVLDQVTHPIHDQILYLTKEHKMKLKQECGIEPWTFEQRVGEAVFIPAGCPYQTRNMKSVINVMLEFTSPESLQELVRLSNEVRFLPKGHAAKDVKLEVQKLMLYAANRAVKNVRHLMSNER</sequence>
<dbReference type="OMA" id="WQRIRID"/>
<dbReference type="GO" id="GO:0032454">
    <property type="term" value="F:histone H3K9 demethylase activity"/>
    <property type="evidence" value="ECO:0007669"/>
    <property type="project" value="InterPro"/>
</dbReference>
<dbReference type="Proteomes" id="UP000825935">
    <property type="component" value="Chromosome 23"/>
</dbReference>
<dbReference type="EMBL" id="CM035428">
    <property type="protein sequence ID" value="KAH7301161.1"/>
    <property type="molecule type" value="Genomic_DNA"/>
</dbReference>
<dbReference type="EMBL" id="CM035428">
    <property type="protein sequence ID" value="KAH7301155.1"/>
    <property type="molecule type" value="Genomic_DNA"/>
</dbReference>
<dbReference type="EMBL" id="CM035428">
    <property type="protein sequence ID" value="KAH7301151.1"/>
    <property type="molecule type" value="Genomic_DNA"/>
</dbReference>
<keyword evidence="3" id="KW-0479">Metal-binding</keyword>
<dbReference type="GO" id="GO:0000785">
    <property type="term" value="C:chromatin"/>
    <property type="evidence" value="ECO:0007669"/>
    <property type="project" value="TreeGrafter"/>
</dbReference>
<dbReference type="EMBL" id="CM035428">
    <property type="protein sequence ID" value="KAH7301157.1"/>
    <property type="molecule type" value="Genomic_DNA"/>
</dbReference>
<evidence type="ECO:0000259" key="11">
    <source>
        <dbReference type="PROSITE" id="PS51667"/>
    </source>
</evidence>
<dbReference type="AlphaFoldDB" id="A0A8T2S007"/>
<dbReference type="OrthoDB" id="1667110at2759"/>
<dbReference type="GO" id="GO:0000118">
    <property type="term" value="C:histone deacetylase complex"/>
    <property type="evidence" value="ECO:0007669"/>
    <property type="project" value="TreeGrafter"/>
</dbReference>
<comment type="subcellular location">
    <subcellularLocation>
        <location evidence="1">Nucleus</location>
    </subcellularLocation>
</comment>
<evidence type="ECO:0000313" key="12">
    <source>
        <dbReference type="EMBL" id="KAH7301155.1"/>
    </source>
</evidence>
<protein>
    <recommendedName>
        <fullName evidence="14">Lysine-specific demethylase JMJ25</fullName>
    </recommendedName>
</protein>
<feature type="domain" description="RING-type" evidence="9">
    <location>
        <begin position="192"/>
        <end position="239"/>
    </location>
</feature>
<gene>
    <name evidence="12" type="ORF">KP509_23G014800</name>
</gene>
<dbReference type="InterPro" id="IPR045109">
    <property type="entry name" value="LSDs-like"/>
</dbReference>
<keyword evidence="4" id="KW-0805">Transcription regulation</keyword>
<feature type="domain" description="WRC" evidence="11">
    <location>
        <begin position="17"/>
        <end position="63"/>
    </location>
</feature>
<dbReference type="Pfam" id="PF02373">
    <property type="entry name" value="JmjC"/>
    <property type="match status" value="1"/>
</dbReference>
<dbReference type="GO" id="GO:0003712">
    <property type="term" value="F:transcription coregulator activity"/>
    <property type="evidence" value="ECO:0007669"/>
    <property type="project" value="TreeGrafter"/>
</dbReference>
<evidence type="ECO:0000256" key="4">
    <source>
        <dbReference type="ARBA" id="ARBA00023015"/>
    </source>
</evidence>
<evidence type="ECO:0000256" key="5">
    <source>
        <dbReference type="ARBA" id="ARBA00023163"/>
    </source>
</evidence>
<evidence type="ECO:0008006" key="14">
    <source>
        <dbReference type="Google" id="ProtNLM"/>
    </source>
</evidence>
<dbReference type="InterPro" id="IPR001841">
    <property type="entry name" value="Znf_RING"/>
</dbReference>
<name>A0A8T2S007_CERRI</name>
<dbReference type="PANTHER" id="PTHR12549:SF38">
    <property type="entry name" value="JMJC DOMAIN-CONTAINING HISTONE DEMETHYLASE 2, ISOFORM A"/>
    <property type="match status" value="1"/>
</dbReference>
<evidence type="ECO:0000256" key="8">
    <source>
        <dbReference type="SAM" id="MobiDB-lite"/>
    </source>
</evidence>
<accession>A0A8T2S007</accession>
<evidence type="ECO:0000256" key="6">
    <source>
        <dbReference type="ARBA" id="ARBA00023242"/>
    </source>
</evidence>
<organism evidence="12 13">
    <name type="scientific">Ceratopteris richardii</name>
    <name type="common">Triangle waterfern</name>
    <dbReference type="NCBI Taxonomy" id="49495"/>
    <lineage>
        <taxon>Eukaryota</taxon>
        <taxon>Viridiplantae</taxon>
        <taxon>Streptophyta</taxon>
        <taxon>Embryophyta</taxon>
        <taxon>Tracheophyta</taxon>
        <taxon>Polypodiopsida</taxon>
        <taxon>Polypodiidae</taxon>
        <taxon>Polypodiales</taxon>
        <taxon>Pteridineae</taxon>
        <taxon>Pteridaceae</taxon>
        <taxon>Parkerioideae</taxon>
        <taxon>Ceratopteris</taxon>
    </lineage>
</organism>
<evidence type="ECO:0000256" key="2">
    <source>
        <dbReference type="ARBA" id="ARBA00006801"/>
    </source>
</evidence>
<feature type="region of interest" description="Disordered" evidence="8">
    <location>
        <begin position="86"/>
        <end position="111"/>
    </location>
</feature>
<dbReference type="PROSITE" id="PS51184">
    <property type="entry name" value="JMJC"/>
    <property type="match status" value="1"/>
</dbReference>
<dbReference type="EMBL" id="CM035428">
    <property type="protein sequence ID" value="KAH7301153.1"/>
    <property type="molecule type" value="Genomic_DNA"/>
</dbReference>
<dbReference type="Pfam" id="PF08879">
    <property type="entry name" value="WRC"/>
    <property type="match status" value="1"/>
</dbReference>
<reference evidence="12 13" key="1">
    <citation type="submission" date="2021-08" db="EMBL/GenBank/DDBJ databases">
        <title>WGS assembly of Ceratopteris richardii.</title>
        <authorList>
            <person name="Marchant D.B."/>
            <person name="Chen G."/>
            <person name="Jenkins J."/>
            <person name="Shu S."/>
            <person name="Leebens-Mack J."/>
            <person name="Grimwood J."/>
            <person name="Schmutz J."/>
            <person name="Soltis P."/>
            <person name="Soltis D."/>
            <person name="Chen Z.-H."/>
        </authorList>
    </citation>
    <scope>NUCLEOTIDE SEQUENCE [LARGE SCALE GENOMIC DNA]</scope>
    <source>
        <strain evidence="12">Whitten #5841</strain>
        <tissue evidence="12">Leaf</tissue>
    </source>
</reference>
<dbReference type="SUPFAM" id="SSF51197">
    <property type="entry name" value="Clavaminate synthase-like"/>
    <property type="match status" value="1"/>
</dbReference>
<dbReference type="InterPro" id="IPR003347">
    <property type="entry name" value="JmjC_dom"/>
</dbReference>
<keyword evidence="5" id="KW-0804">Transcription</keyword>
<dbReference type="EMBL" id="CM035428">
    <property type="protein sequence ID" value="KAH7301162.1"/>
    <property type="molecule type" value="Genomic_DNA"/>
</dbReference>
<keyword evidence="7" id="KW-0862">Zinc</keyword>
<feature type="region of interest" description="Disordered" evidence="8">
    <location>
        <begin position="52"/>
        <end position="71"/>
    </location>
</feature>
<dbReference type="PROSITE" id="PS50089">
    <property type="entry name" value="ZF_RING_2"/>
    <property type="match status" value="1"/>
</dbReference>
<keyword evidence="7" id="KW-0863">Zinc-finger</keyword>
<dbReference type="Pfam" id="PF10497">
    <property type="entry name" value="zf-4CXXC_R1"/>
    <property type="match status" value="1"/>
</dbReference>
<evidence type="ECO:0000259" key="9">
    <source>
        <dbReference type="PROSITE" id="PS50089"/>
    </source>
</evidence>
<dbReference type="PANTHER" id="PTHR12549">
    <property type="entry name" value="JMJC DOMAIN-CONTAINING HISTONE DEMETHYLATION PROTEIN"/>
    <property type="match status" value="1"/>
</dbReference>
<comment type="caution">
    <text evidence="12">The sequence shown here is derived from an EMBL/GenBank/DDBJ whole genome shotgun (WGS) entry which is preliminary data.</text>
</comment>
<feature type="domain" description="JmjC" evidence="10">
    <location>
        <begin position="606"/>
        <end position="893"/>
    </location>
</feature>
<dbReference type="PROSITE" id="PS51667">
    <property type="entry name" value="WRC"/>
    <property type="match status" value="1"/>
</dbReference>
<dbReference type="SMART" id="SM00558">
    <property type="entry name" value="JmjC"/>
    <property type="match status" value="1"/>
</dbReference>
<evidence type="ECO:0000259" key="10">
    <source>
        <dbReference type="PROSITE" id="PS51184"/>
    </source>
</evidence>
<proteinExistence type="inferred from homology"/>
<keyword evidence="13" id="KW-1185">Reference proteome</keyword>
<dbReference type="GO" id="GO:0008270">
    <property type="term" value="F:zinc ion binding"/>
    <property type="evidence" value="ECO:0007669"/>
    <property type="project" value="UniProtKB-KW"/>
</dbReference>
<dbReference type="GO" id="GO:0031490">
    <property type="term" value="F:chromatin DNA binding"/>
    <property type="evidence" value="ECO:0007669"/>
    <property type="project" value="TreeGrafter"/>
</dbReference>
<keyword evidence="6" id="KW-0539">Nucleus</keyword>
<evidence type="ECO:0000256" key="7">
    <source>
        <dbReference type="PROSITE-ProRule" id="PRU00175"/>
    </source>
</evidence>
<comment type="similarity">
    <text evidence="2">Belongs to the JARID1 histone demethylase family.</text>
</comment>
<dbReference type="EMBL" id="CM035428">
    <property type="protein sequence ID" value="KAH7301160.1"/>
    <property type="molecule type" value="Genomic_DNA"/>
</dbReference>
<dbReference type="InterPro" id="IPR014977">
    <property type="entry name" value="WRC_dom"/>
</dbReference>
<evidence type="ECO:0000313" key="13">
    <source>
        <dbReference type="Proteomes" id="UP000825935"/>
    </source>
</evidence>
<dbReference type="Gene3D" id="2.60.120.650">
    <property type="entry name" value="Cupin"/>
    <property type="match status" value="1"/>
</dbReference>
<evidence type="ECO:0000256" key="1">
    <source>
        <dbReference type="ARBA" id="ARBA00004123"/>
    </source>
</evidence>